<evidence type="ECO:0000313" key="4">
    <source>
        <dbReference type="EMBL" id="KRL04771.1"/>
    </source>
</evidence>
<dbReference type="Proteomes" id="UP000051686">
    <property type="component" value="Unassembled WGS sequence"/>
</dbReference>
<reference evidence="4 5" key="1">
    <citation type="journal article" date="2015" name="Genome Announc.">
        <title>Expanding the biotechnology potential of lactobacilli through comparative genomics of 213 strains and associated genera.</title>
        <authorList>
            <person name="Sun Z."/>
            <person name="Harris H.M."/>
            <person name="McCann A."/>
            <person name="Guo C."/>
            <person name="Argimon S."/>
            <person name="Zhang W."/>
            <person name="Yang X."/>
            <person name="Jeffery I.B."/>
            <person name="Cooney J.C."/>
            <person name="Kagawa T.F."/>
            <person name="Liu W."/>
            <person name="Song Y."/>
            <person name="Salvetti E."/>
            <person name="Wrobel A."/>
            <person name="Rasinkangas P."/>
            <person name="Parkhill J."/>
            <person name="Rea M.C."/>
            <person name="O'Sullivan O."/>
            <person name="Ritari J."/>
            <person name="Douillard F.P."/>
            <person name="Paul Ross R."/>
            <person name="Yang R."/>
            <person name="Briner A.E."/>
            <person name="Felis G.E."/>
            <person name="de Vos W.M."/>
            <person name="Barrangou R."/>
            <person name="Klaenhammer T.R."/>
            <person name="Caufield P.W."/>
            <person name="Cui Y."/>
            <person name="Zhang H."/>
            <person name="O'Toole P.W."/>
        </authorList>
    </citation>
    <scope>NUCLEOTIDE SEQUENCE [LARGE SCALE GENOMIC DNA]</scope>
    <source>
        <strain evidence="4 5">DSM 19972</strain>
    </source>
</reference>
<keyword evidence="5" id="KW-1185">Reference proteome</keyword>
<keyword evidence="1" id="KW-0175">Coiled coil</keyword>
<feature type="transmembrane region" description="Helical" evidence="2">
    <location>
        <begin position="388"/>
        <end position="406"/>
    </location>
</feature>
<evidence type="ECO:0000256" key="2">
    <source>
        <dbReference type="SAM" id="Phobius"/>
    </source>
</evidence>
<dbReference type="PANTHER" id="PTHR41259">
    <property type="entry name" value="DOUBLE-STRAND BREAK REPAIR RAD50 ATPASE, PUTATIVE-RELATED"/>
    <property type="match status" value="1"/>
</dbReference>
<dbReference type="Pfam" id="PF13514">
    <property type="entry name" value="AAA_27"/>
    <property type="match status" value="1"/>
</dbReference>
<evidence type="ECO:0000259" key="3">
    <source>
        <dbReference type="Pfam" id="PF13514"/>
    </source>
</evidence>
<dbReference type="Gene3D" id="3.40.50.300">
    <property type="entry name" value="P-loop containing nucleotide triphosphate hydrolases"/>
    <property type="match status" value="2"/>
</dbReference>
<name>A0A0R1MJS3_9LACO</name>
<dbReference type="PANTHER" id="PTHR41259:SF1">
    <property type="entry name" value="DOUBLE-STRAND BREAK REPAIR RAD50 ATPASE, PUTATIVE-RELATED"/>
    <property type="match status" value="1"/>
</dbReference>
<keyword evidence="2" id="KW-0472">Membrane</keyword>
<dbReference type="PATRIC" id="fig|1423777.3.peg.1965"/>
<feature type="coiled-coil region" evidence="1">
    <location>
        <begin position="604"/>
        <end position="661"/>
    </location>
</feature>
<dbReference type="RefSeq" id="WP_057896717.1">
    <property type="nucleotide sequence ID" value="NZ_AZEH01000039.1"/>
</dbReference>
<keyword evidence="2" id="KW-1133">Transmembrane helix</keyword>
<evidence type="ECO:0000313" key="5">
    <source>
        <dbReference type="Proteomes" id="UP000051686"/>
    </source>
</evidence>
<accession>A0A0R1MJS3</accession>
<evidence type="ECO:0000256" key="1">
    <source>
        <dbReference type="SAM" id="Coils"/>
    </source>
</evidence>
<organism evidence="4 5">
    <name type="scientific">Liquorilactobacillus oeni DSM 19972</name>
    <dbReference type="NCBI Taxonomy" id="1423777"/>
    <lineage>
        <taxon>Bacteria</taxon>
        <taxon>Bacillati</taxon>
        <taxon>Bacillota</taxon>
        <taxon>Bacilli</taxon>
        <taxon>Lactobacillales</taxon>
        <taxon>Lactobacillaceae</taxon>
        <taxon>Liquorilactobacillus</taxon>
    </lineage>
</organism>
<feature type="coiled-coil region" evidence="1">
    <location>
        <begin position="516"/>
        <end position="543"/>
    </location>
</feature>
<gene>
    <name evidence="4" type="ORF">FD46_GL001908</name>
</gene>
<dbReference type="InterPro" id="IPR027417">
    <property type="entry name" value="P-loop_NTPase"/>
</dbReference>
<keyword evidence="2" id="KW-0812">Transmembrane</keyword>
<dbReference type="EMBL" id="AZEH01000039">
    <property type="protein sequence ID" value="KRL04771.1"/>
    <property type="molecule type" value="Genomic_DNA"/>
</dbReference>
<sequence length="809" mass="93702">MKILQAEIYGFGKFTDAKFKFNNGLQFITGVNEAGKTTLKAFIVAILFGFADGRQRFKRYQPKEGARYGGRLLVEQDGGLYILERLEGDKGGYLTITDSSSGQKMPAGLLSNWLNAMTSSLFETVYAVDQSNLEKIRSLAPEELEKNFLTIAASGSQQIIELQNKLQKKAEAIYKPNGRIPQLNKLLQNYQKKEKELQDMSSNSHLFVEWEKLIKQETWQRSELGKQVQVCESELLKLQQLQNLWTTFSEFETLNSVSVKEVLTTPIEPERYAYLQEEHLKVAAKKSALQNLSEKISKTTKETDKVVNFAELQLYDEFQEQFANLFKQLNNYLDEIYLALALRKKNAEGKNEQDINSRITQLNGSKTRSKPHSREKVAQKFEDKRKMLAVWGLLVGICLIIVLFAPQNLLKFPAFGGVLFAGYNVWRTFTGVKDLRQEKEELSKEETSSKSFNIGKELEHTNTVKLRLNQLLVELSFFKKSAAFCRERLDLPPDLLDSLEKLLQFKTKITDSLRERNNRNRLLDYYQEEKKKLEEEITVVYTELTAYFKHFGVSSFSQLRERYMRQQQNTEQRTKLKSLQTQISPVLMHELRKYKSRGEITRKLQEKEVEIQQKKAVIATLTEKITEKSVRLEQFGESSAVLELEQELANQQALIIEETDKWLALKTADSCLEKVLELMSQSTLPRVLKLAQQYFSCLTHRRYKKILVEGNRLHLLDDKKIIYDVRELSRATAEQLYLSLRLAFIVLTSRTIKLPILIDDGFVNFDKLRKKEMITLLQKISKETQIICFSVDISFLCDKVDKESILRIN</sequence>
<dbReference type="STRING" id="1423777.FD46_GL001908"/>
<feature type="domain" description="YhaN AAA" evidence="3">
    <location>
        <begin position="1"/>
        <end position="202"/>
    </location>
</feature>
<proteinExistence type="predicted"/>
<comment type="caution">
    <text evidence="4">The sequence shown here is derived from an EMBL/GenBank/DDBJ whole genome shotgun (WGS) entry which is preliminary data.</text>
</comment>
<dbReference type="AlphaFoldDB" id="A0A0R1MJS3"/>
<protein>
    <submittedName>
        <fullName evidence="4">DNA repair ATPase</fullName>
    </submittedName>
</protein>
<dbReference type="SUPFAM" id="SSF52540">
    <property type="entry name" value="P-loop containing nucleoside triphosphate hydrolases"/>
    <property type="match status" value="1"/>
</dbReference>
<dbReference type="InterPro" id="IPR038734">
    <property type="entry name" value="YhaN_AAA"/>
</dbReference>
<feature type="coiled-coil region" evidence="1">
    <location>
        <begin position="282"/>
        <end position="335"/>
    </location>
</feature>
<dbReference type="OrthoDB" id="9764467at2"/>